<gene>
    <name evidence="1" type="ORF">JKF63_06896</name>
</gene>
<dbReference type="Proteomes" id="UP000674318">
    <property type="component" value="Unassembled WGS sequence"/>
</dbReference>
<evidence type="ECO:0000313" key="1">
    <source>
        <dbReference type="EMBL" id="KAG5510599.1"/>
    </source>
</evidence>
<name>A0A837A9I5_9TRYP</name>
<reference evidence="1 2" key="1">
    <citation type="submission" date="2021-02" db="EMBL/GenBank/DDBJ databases">
        <title>Porcisia hertigi Genome sequencing and assembly.</title>
        <authorList>
            <person name="Almutairi H."/>
            <person name="Gatherer D."/>
        </authorList>
    </citation>
    <scope>NUCLEOTIDE SEQUENCE [LARGE SCALE GENOMIC DNA]</scope>
    <source>
        <strain evidence="1 2">C119</strain>
    </source>
</reference>
<comment type="caution">
    <text evidence="1">The sequence shown here is derived from an EMBL/GenBank/DDBJ whole genome shotgun (WGS) entry which is preliminary data.</text>
</comment>
<dbReference type="OrthoDB" id="275832at2759"/>
<dbReference type="RefSeq" id="XP_067759203.1">
    <property type="nucleotide sequence ID" value="XM_067902844.1"/>
</dbReference>
<accession>A0A837A9I5</accession>
<proteinExistence type="predicted"/>
<protein>
    <submittedName>
        <fullName evidence="1">Uncharacterized protein</fullName>
    </submittedName>
</protein>
<dbReference type="EMBL" id="JAFJZO010000009">
    <property type="protein sequence ID" value="KAG5510599.1"/>
    <property type="molecule type" value="Genomic_DNA"/>
</dbReference>
<keyword evidence="2" id="KW-1185">Reference proteome</keyword>
<sequence length="122" mass="14310">MKLVRRARKSIRERRMKACLNELTQNLSKVERCVFREQKKERDRKRQAAGIGELVPKDVLNGRMNPDLYAVECRLHEEAGLPRPLPYQGYKEDLVRSRATMHCIGFVGLQTILHAIRARNRR</sequence>
<dbReference type="AlphaFoldDB" id="A0A837A9I5"/>
<evidence type="ECO:0000313" key="2">
    <source>
        <dbReference type="Proteomes" id="UP000674318"/>
    </source>
</evidence>
<dbReference type="KEGG" id="phet:94292921"/>
<organism evidence="1 2">
    <name type="scientific">Porcisia hertigi</name>
    <dbReference type="NCBI Taxonomy" id="2761500"/>
    <lineage>
        <taxon>Eukaryota</taxon>
        <taxon>Discoba</taxon>
        <taxon>Euglenozoa</taxon>
        <taxon>Kinetoplastea</taxon>
        <taxon>Metakinetoplastina</taxon>
        <taxon>Trypanosomatida</taxon>
        <taxon>Trypanosomatidae</taxon>
        <taxon>Leishmaniinae</taxon>
        <taxon>Porcisia</taxon>
    </lineage>
</organism>
<dbReference type="GeneID" id="94292921"/>